<feature type="domain" description="GGDEF" evidence="1">
    <location>
        <begin position="195"/>
        <end position="314"/>
    </location>
</feature>
<dbReference type="SUPFAM" id="SSF55781">
    <property type="entry name" value="GAF domain-like"/>
    <property type="match status" value="1"/>
</dbReference>
<proteinExistence type="predicted"/>
<reference evidence="2" key="1">
    <citation type="submission" date="2020-08" db="EMBL/GenBank/DDBJ databases">
        <title>Studying the diversity of plant-associated saprophytic bacteria and their role in host health and plant-pathogen interactions.</title>
        <authorList>
            <person name="Potnis N."/>
        </authorList>
    </citation>
    <scope>NUCLEOTIDE SEQUENCE</scope>
    <source>
        <strain evidence="2">F21</strain>
    </source>
</reference>
<dbReference type="PROSITE" id="PS50887">
    <property type="entry name" value="GGDEF"/>
    <property type="match status" value="1"/>
</dbReference>
<dbReference type="InterPro" id="IPR043128">
    <property type="entry name" value="Rev_trsase/Diguanyl_cyclase"/>
</dbReference>
<dbReference type="Gene3D" id="3.30.450.40">
    <property type="match status" value="1"/>
</dbReference>
<dbReference type="AlphaFoldDB" id="A0AB73H3T6"/>
<dbReference type="SMART" id="SM00267">
    <property type="entry name" value="GGDEF"/>
    <property type="match status" value="1"/>
</dbReference>
<name>A0AB73H3T6_9XANT</name>
<evidence type="ECO:0000313" key="2">
    <source>
        <dbReference type="EMBL" id="MBB5672835.1"/>
    </source>
</evidence>
<evidence type="ECO:0000259" key="1">
    <source>
        <dbReference type="PROSITE" id="PS50887"/>
    </source>
</evidence>
<comment type="caution">
    <text evidence="2">The sequence shown here is derived from an EMBL/GenBank/DDBJ whole genome shotgun (WGS) entry which is preliminary data.</text>
</comment>
<dbReference type="Proteomes" id="UP000528595">
    <property type="component" value="Unassembled WGS sequence"/>
</dbReference>
<organism evidence="2">
    <name type="scientific">Xanthomonas arboricola</name>
    <dbReference type="NCBI Taxonomy" id="56448"/>
    <lineage>
        <taxon>Bacteria</taxon>
        <taxon>Pseudomonadati</taxon>
        <taxon>Pseudomonadota</taxon>
        <taxon>Gammaproteobacteria</taxon>
        <taxon>Lysobacterales</taxon>
        <taxon>Lysobacteraceae</taxon>
        <taxon>Xanthomonas</taxon>
    </lineage>
</organism>
<sequence length="314" mass="33940">MPGALKNQLPFTSTSETVDEVLTCLAQLTPLRTWIFAEVKNDYWIIRACTDSNFGLKVDQFLDWSESVCRRVISRGGPQCAPDLSKIDHLAGAPIAIELGISSYLGVPIKIPGKMEGMLCGIDAHVVDGELSHLLPVAETFGRVLASSWAQHLSETQPAAQDVREMQTVDFLTGLYDLAAFQGLLQNATELQRGEQGGVLLFDLDVSSAGKDAGKRKEIEIAAGLLKAATRPQDGLAHLSQGEFAIYLPGISEAGMLSVARRIRSSLAARGLKSKWGASWFKNMDQLDNIDEVLKHASAHTSGTSMSTQTSVQD</sequence>
<dbReference type="EMBL" id="JACIIQ010000040">
    <property type="protein sequence ID" value="MBB5672835.1"/>
    <property type="molecule type" value="Genomic_DNA"/>
</dbReference>
<protein>
    <submittedName>
        <fullName evidence="2">GAF domain-containing protein</fullName>
    </submittedName>
</protein>
<dbReference type="Gene3D" id="3.30.70.270">
    <property type="match status" value="1"/>
</dbReference>
<dbReference type="InterPro" id="IPR029016">
    <property type="entry name" value="GAF-like_dom_sf"/>
</dbReference>
<gene>
    <name evidence="2" type="ORF">FHR65_004445</name>
</gene>
<dbReference type="InterPro" id="IPR029787">
    <property type="entry name" value="Nucleotide_cyclase"/>
</dbReference>
<dbReference type="SUPFAM" id="SSF55073">
    <property type="entry name" value="Nucleotide cyclase"/>
    <property type="match status" value="1"/>
</dbReference>
<dbReference type="InterPro" id="IPR000160">
    <property type="entry name" value="GGDEF_dom"/>
</dbReference>
<dbReference type="RefSeq" id="WP_184579124.1">
    <property type="nucleotide sequence ID" value="NZ_JACIIQ010000040.1"/>
</dbReference>
<accession>A0AB73H3T6</accession>
<dbReference type="Pfam" id="PF00990">
    <property type="entry name" value="GGDEF"/>
    <property type="match status" value="1"/>
</dbReference>